<feature type="transmembrane region" description="Helical" evidence="1">
    <location>
        <begin position="105"/>
        <end position="127"/>
    </location>
</feature>
<protein>
    <submittedName>
        <fullName evidence="2">Uncharacterized protein</fullName>
    </submittedName>
</protein>
<feature type="transmembrane region" description="Helical" evidence="1">
    <location>
        <begin position="67"/>
        <end position="85"/>
    </location>
</feature>
<evidence type="ECO:0000313" key="2">
    <source>
        <dbReference type="EMBL" id="QBK89331.1"/>
    </source>
</evidence>
<keyword evidence="1" id="KW-0472">Membrane</keyword>
<keyword evidence="1" id="KW-0812">Transmembrane</keyword>
<organism evidence="2">
    <name type="scientific">Mimivirus LCMiAC02</name>
    <dbReference type="NCBI Taxonomy" id="2506609"/>
    <lineage>
        <taxon>Viruses</taxon>
        <taxon>Varidnaviria</taxon>
        <taxon>Bamfordvirae</taxon>
        <taxon>Nucleocytoviricota</taxon>
        <taxon>Megaviricetes</taxon>
        <taxon>Imitervirales</taxon>
        <taxon>Mimiviridae</taxon>
        <taxon>Klosneuvirinae</taxon>
    </lineage>
</organism>
<feature type="transmembrane region" description="Helical" evidence="1">
    <location>
        <begin position="36"/>
        <end position="55"/>
    </location>
</feature>
<accession>A0A4D5XFY0</accession>
<proteinExistence type="predicted"/>
<sequence length="138" mass="16710">MGNKILKWNNDNCFIEYDWFTKRKIDEWPSKCWFDVWSITHFMITAIIYLVILIVIHKFVKKNKMKWAFWALIILNVLHIIEDILENMQMFSLEYLLWGLYDHDSFQNFIGDILSGLVGSYIVYIVYTKIIKKNKIFT</sequence>
<keyword evidence="1" id="KW-1133">Transmembrane helix</keyword>
<name>A0A4D5XFY0_9VIRU</name>
<evidence type="ECO:0000256" key="1">
    <source>
        <dbReference type="SAM" id="Phobius"/>
    </source>
</evidence>
<gene>
    <name evidence="2" type="ORF">LCMiAC02_04260</name>
</gene>
<dbReference type="EMBL" id="MK500415">
    <property type="protein sequence ID" value="QBK89331.1"/>
    <property type="molecule type" value="Genomic_DNA"/>
</dbReference>
<reference evidence="2" key="1">
    <citation type="journal article" date="2019" name="MBio">
        <title>Virus Genomes from Deep Sea Sediments Expand the Ocean Megavirome and Support Independent Origins of Viral Gigantism.</title>
        <authorList>
            <person name="Backstrom D."/>
            <person name="Yutin N."/>
            <person name="Jorgensen S.L."/>
            <person name="Dharamshi J."/>
            <person name="Homa F."/>
            <person name="Zaremba-Niedwiedzka K."/>
            <person name="Spang A."/>
            <person name="Wolf Y.I."/>
            <person name="Koonin E.V."/>
            <person name="Ettema T.J."/>
        </authorList>
    </citation>
    <scope>NUCLEOTIDE SEQUENCE</scope>
</reference>